<reference evidence="3 4" key="1">
    <citation type="submission" date="2019-06" db="EMBL/GenBank/DDBJ databases">
        <title>Draft genome sequence of the filamentous fungus Phialemoniopsis curvata isolated from diesel fuel.</title>
        <authorList>
            <person name="Varaljay V.A."/>
            <person name="Lyon W.J."/>
            <person name="Crouch A.L."/>
            <person name="Drake C.E."/>
            <person name="Hollomon J.M."/>
            <person name="Nadeau L.J."/>
            <person name="Nunn H.S."/>
            <person name="Stevenson B.S."/>
            <person name="Bojanowski C.L."/>
            <person name="Crookes-Goodson W.J."/>
        </authorList>
    </citation>
    <scope>NUCLEOTIDE SEQUENCE [LARGE SCALE GENOMIC DNA]</scope>
    <source>
        <strain evidence="3 4">D216</strain>
    </source>
</reference>
<keyword evidence="1" id="KW-0175">Coiled coil</keyword>
<evidence type="ECO:0000256" key="2">
    <source>
        <dbReference type="SAM" id="MobiDB-lite"/>
    </source>
</evidence>
<dbReference type="GeneID" id="41972750"/>
<feature type="region of interest" description="Disordered" evidence="2">
    <location>
        <begin position="1"/>
        <end position="46"/>
    </location>
</feature>
<feature type="compositionally biased region" description="Low complexity" evidence="2">
    <location>
        <begin position="15"/>
        <end position="28"/>
    </location>
</feature>
<feature type="coiled-coil region" evidence="1">
    <location>
        <begin position="185"/>
        <end position="234"/>
    </location>
</feature>
<organism evidence="3 4">
    <name type="scientific">Thyridium curvatum</name>
    <dbReference type="NCBI Taxonomy" id="1093900"/>
    <lineage>
        <taxon>Eukaryota</taxon>
        <taxon>Fungi</taxon>
        <taxon>Dikarya</taxon>
        <taxon>Ascomycota</taxon>
        <taxon>Pezizomycotina</taxon>
        <taxon>Sordariomycetes</taxon>
        <taxon>Sordariomycetidae</taxon>
        <taxon>Thyridiales</taxon>
        <taxon>Thyridiaceae</taxon>
        <taxon>Thyridium</taxon>
    </lineage>
</organism>
<dbReference type="OrthoDB" id="5383650at2759"/>
<evidence type="ECO:0000313" key="4">
    <source>
        <dbReference type="Proteomes" id="UP000319257"/>
    </source>
</evidence>
<dbReference type="AlphaFoldDB" id="A0A507BCD1"/>
<gene>
    <name evidence="3" type="ORF">E0L32_005303</name>
</gene>
<keyword evidence="4" id="KW-1185">Reference proteome</keyword>
<proteinExistence type="predicted"/>
<sequence length="556" mass="61726">MPNENHTMLWGSGGSSSAPGFASGGFSPQSSTLAQRNVSLREKTSDGKKRKLSNIEVLSRLNDRAIHLLEAYHVKLPSGELALESLLDTIPDLLGTREDEISKLKDDRQQVDAQIATLKQDAIDWHAKFESEKKTAKRDLDSLRLAMETSFADMEVQIRKQHGQDLRSQRRNHDSEMRSLRADHAREVSELKVKHDENMAHLEEECKNEVAELERKLEDAAQRHQRQIEQAGLAHDKKIAQLTADWKNRLAEAINEAKVVTAEKDREITAHRMEIERLSNRMAAYSTNRYRAIPDKEFAVLFGSLEQRIIDLSSNTTSLAGSSVDAALNPHDFIDRRGGKGRNWVRLVRNACWTLLLRGFFSRPVGFGAFGADGTDCETLNDMYALFTSGAARSLPTDQEANAARAWYFTMILQSVTPGGLAKGRTVLGADNTSLGHRFQHNIDSVAAELIRILQQLGGDGGSASQEKARDIAVDMGLLALRVGSQRAHVLLETCTFGESGGRLGEWFKHESEGALPPGPVLVDLMVQPCLRRVGDGYEDTRSQKILAQGVFLAQK</sequence>
<accession>A0A507BCD1</accession>
<evidence type="ECO:0000313" key="3">
    <source>
        <dbReference type="EMBL" id="TPX14611.1"/>
    </source>
</evidence>
<comment type="caution">
    <text evidence="3">The sequence shown here is derived from an EMBL/GenBank/DDBJ whole genome shotgun (WGS) entry which is preliminary data.</text>
</comment>
<dbReference type="STRING" id="1093900.A0A507BCD1"/>
<dbReference type="EMBL" id="SKBQ01000027">
    <property type="protein sequence ID" value="TPX14611.1"/>
    <property type="molecule type" value="Genomic_DNA"/>
</dbReference>
<dbReference type="Proteomes" id="UP000319257">
    <property type="component" value="Unassembled WGS sequence"/>
</dbReference>
<evidence type="ECO:0000256" key="1">
    <source>
        <dbReference type="SAM" id="Coils"/>
    </source>
</evidence>
<dbReference type="InParanoid" id="A0A507BCD1"/>
<protein>
    <submittedName>
        <fullName evidence="3">Uncharacterized protein</fullName>
    </submittedName>
</protein>
<name>A0A507BCD1_9PEZI</name>
<feature type="coiled-coil region" evidence="1">
    <location>
        <begin position="101"/>
        <end position="146"/>
    </location>
</feature>
<dbReference type="RefSeq" id="XP_030996322.1">
    <property type="nucleotide sequence ID" value="XM_031139810.1"/>
</dbReference>
<feature type="compositionally biased region" description="Polar residues" evidence="2">
    <location>
        <begin position="29"/>
        <end position="38"/>
    </location>
</feature>